<feature type="region of interest" description="Disordered" evidence="1">
    <location>
        <begin position="440"/>
        <end position="504"/>
    </location>
</feature>
<dbReference type="Proteomes" id="UP000070501">
    <property type="component" value="Unassembled WGS sequence"/>
</dbReference>
<dbReference type="SUPFAM" id="SSF46689">
    <property type="entry name" value="Homeodomain-like"/>
    <property type="match status" value="1"/>
</dbReference>
<sequence>MSRQTRRSTRQTTSVDETSSLPQRPSQLAAQPRHPLARRGTRRSQQSRRSVSVDHFKSSADIGYDDVDDDDDDDDIPANTVAAPAPSQEEVSESDRTYLELTASALVLSCDSIYAFYHDLGTDKPTKKQIMQRGILINSYKAVLGKLAEDGYLDTSAPLWSASDAWAHELPVQPWNIAYRSNTVSLLNNLHDLLQYEDEYEGSFFEQLDNTFPAQFILLSDPSRALELAFRIRCHHFCAKLRGSEKPVLLAAKTFCGEEYTTLTSARQRLASGPYKPFLGIEPADSDGLNDTYQRSMQTLLNEVLNSRSTQVIRDNMEALTPKSVLLKDLHSWALDAYRTISTQEARQGADGEATVHEPLTAGAGDEDPDDSSDSDTEMQPVQEFGVPSTGSFFDGTATIAGPVVDTVAADGGVASGREVDKQVQLQNVVRGLNMADLDDLLDDQPQSSSPTRDPSPVLADSNRPIEAAAQDRQRVASTDVGMAGLPGDDPFEDEDEDDGFEHRTAPLDQSRRIIAVQSTQLVRTAPVQHRAAVAVSATARRSSHDIHIPRLSQGHGPGEISLTLSQLATIEARQRRLAITGKREQGRRIFWTTEEEKHLQDLIAKYECSWSMIEEHGGFDTFRNQQACRDKARNLKVSYLSGNHPLPEKFDKVRLGPKEREAVLRAGGNPNRLEEDIDECGNVINFLNPAMLDE</sequence>
<protein>
    <recommendedName>
        <fullName evidence="2">Myb-like domain-containing protein</fullName>
    </recommendedName>
</protein>
<keyword evidence="4" id="KW-1185">Reference proteome</keyword>
<dbReference type="PROSITE" id="PS50090">
    <property type="entry name" value="MYB_LIKE"/>
    <property type="match status" value="1"/>
</dbReference>
<evidence type="ECO:0000313" key="4">
    <source>
        <dbReference type="Proteomes" id="UP000070501"/>
    </source>
</evidence>
<proteinExistence type="predicted"/>
<feature type="domain" description="Myb-like" evidence="2">
    <location>
        <begin position="584"/>
        <end position="637"/>
    </location>
</feature>
<dbReference type="OrthoDB" id="5398572at2759"/>
<feature type="compositionally biased region" description="Basic residues" evidence="1">
    <location>
        <begin position="35"/>
        <end position="46"/>
    </location>
</feature>
<dbReference type="InterPro" id="IPR009057">
    <property type="entry name" value="Homeodomain-like_sf"/>
</dbReference>
<evidence type="ECO:0000259" key="2">
    <source>
        <dbReference type="PROSITE" id="PS50090"/>
    </source>
</evidence>
<name>A0A136JAL9_9PEZI</name>
<evidence type="ECO:0000256" key="1">
    <source>
        <dbReference type="SAM" id="MobiDB-lite"/>
    </source>
</evidence>
<feature type="region of interest" description="Disordered" evidence="1">
    <location>
        <begin position="359"/>
        <end position="391"/>
    </location>
</feature>
<feature type="compositionally biased region" description="Acidic residues" evidence="1">
    <location>
        <begin position="365"/>
        <end position="377"/>
    </location>
</feature>
<gene>
    <name evidence="3" type="ORF">Micbo1qcDRAFT_193437</name>
</gene>
<dbReference type="EMBL" id="KQ964247">
    <property type="protein sequence ID" value="KXJ94211.1"/>
    <property type="molecule type" value="Genomic_DNA"/>
</dbReference>
<dbReference type="Gene3D" id="1.10.10.60">
    <property type="entry name" value="Homeodomain-like"/>
    <property type="match status" value="1"/>
</dbReference>
<evidence type="ECO:0000313" key="3">
    <source>
        <dbReference type="EMBL" id="KXJ94211.1"/>
    </source>
</evidence>
<dbReference type="AlphaFoldDB" id="A0A136JAL9"/>
<organism evidence="3 4">
    <name type="scientific">Microdochium bolleyi</name>
    <dbReference type="NCBI Taxonomy" id="196109"/>
    <lineage>
        <taxon>Eukaryota</taxon>
        <taxon>Fungi</taxon>
        <taxon>Dikarya</taxon>
        <taxon>Ascomycota</taxon>
        <taxon>Pezizomycotina</taxon>
        <taxon>Sordariomycetes</taxon>
        <taxon>Xylariomycetidae</taxon>
        <taxon>Xylariales</taxon>
        <taxon>Microdochiaceae</taxon>
        <taxon>Microdochium</taxon>
    </lineage>
</organism>
<feature type="region of interest" description="Disordered" evidence="1">
    <location>
        <begin position="1"/>
        <end position="94"/>
    </location>
</feature>
<dbReference type="STRING" id="196109.A0A136JAL9"/>
<reference evidence="4" key="1">
    <citation type="submission" date="2016-02" db="EMBL/GenBank/DDBJ databases">
        <title>Draft genome sequence of Microdochium bolleyi, a fungal endophyte of beachgrass.</title>
        <authorList>
            <consortium name="DOE Joint Genome Institute"/>
            <person name="David A.S."/>
            <person name="May G."/>
            <person name="Haridas S."/>
            <person name="Lim J."/>
            <person name="Wang M."/>
            <person name="Labutti K."/>
            <person name="Lipzen A."/>
            <person name="Barry K."/>
            <person name="Grigoriev I.V."/>
        </authorList>
    </citation>
    <scope>NUCLEOTIDE SEQUENCE [LARGE SCALE GENOMIC DNA]</scope>
    <source>
        <strain evidence="4">J235TASD1</strain>
    </source>
</reference>
<feature type="compositionally biased region" description="Acidic residues" evidence="1">
    <location>
        <begin position="490"/>
        <end position="500"/>
    </location>
</feature>
<dbReference type="InterPro" id="IPR001005">
    <property type="entry name" value="SANT/Myb"/>
</dbReference>
<feature type="compositionally biased region" description="Polar residues" evidence="1">
    <location>
        <begin position="15"/>
        <end position="29"/>
    </location>
</feature>
<dbReference type="InParanoid" id="A0A136JAL9"/>
<feature type="compositionally biased region" description="Acidic residues" evidence="1">
    <location>
        <begin position="63"/>
        <end position="76"/>
    </location>
</feature>
<accession>A0A136JAL9</accession>